<dbReference type="SUPFAM" id="SSF55781">
    <property type="entry name" value="GAF domain-like"/>
    <property type="match status" value="1"/>
</dbReference>
<dbReference type="Gene3D" id="3.30.450.40">
    <property type="match status" value="1"/>
</dbReference>
<dbReference type="InterPro" id="IPR025944">
    <property type="entry name" value="Sigma_54_int_dom_CS"/>
</dbReference>
<dbReference type="InterPro" id="IPR009057">
    <property type="entry name" value="Homeodomain-like_sf"/>
</dbReference>
<dbReference type="GO" id="GO:0006355">
    <property type="term" value="P:regulation of DNA-templated transcription"/>
    <property type="evidence" value="ECO:0007669"/>
    <property type="project" value="InterPro"/>
</dbReference>
<feature type="domain" description="Sigma-54 factor interaction" evidence="6">
    <location>
        <begin position="278"/>
        <end position="508"/>
    </location>
</feature>
<name>A0A1J5NC10_9BACT</name>
<dbReference type="PROSITE" id="PS00675">
    <property type="entry name" value="SIGMA54_INTERACT_1"/>
    <property type="match status" value="1"/>
</dbReference>
<dbReference type="InterPro" id="IPR035965">
    <property type="entry name" value="PAS-like_dom_sf"/>
</dbReference>
<evidence type="ECO:0000256" key="5">
    <source>
        <dbReference type="ARBA" id="ARBA00023163"/>
    </source>
</evidence>
<dbReference type="InterPro" id="IPR025943">
    <property type="entry name" value="Sigma_54_int_dom_ATP-bd_2"/>
</dbReference>
<gene>
    <name evidence="7" type="ORF">BerOc1_00835</name>
</gene>
<dbReference type="InterPro" id="IPR002078">
    <property type="entry name" value="Sigma_54_int"/>
</dbReference>
<evidence type="ECO:0000313" key="7">
    <source>
        <dbReference type="EMBL" id="OIQ52360.1"/>
    </source>
</evidence>
<dbReference type="InterPro" id="IPR027417">
    <property type="entry name" value="P-loop_NTPase"/>
</dbReference>
<dbReference type="SUPFAM" id="SSF46689">
    <property type="entry name" value="Homeodomain-like"/>
    <property type="match status" value="1"/>
</dbReference>
<dbReference type="GO" id="GO:0016491">
    <property type="term" value="F:oxidoreductase activity"/>
    <property type="evidence" value="ECO:0007669"/>
    <property type="project" value="UniProtKB-KW"/>
</dbReference>
<protein>
    <submittedName>
        <fullName evidence="7">Limonene hydroxylase</fullName>
        <ecNumber evidence="7">1.14.13.48</ecNumber>
    </submittedName>
</protein>
<reference evidence="7 8" key="1">
    <citation type="submission" date="2015-09" db="EMBL/GenBank/DDBJ databases">
        <title>Genome of Desulfovibrio dechloracetivorans BerOc1, a mercury methylating strain isolated from highly hydrocarbons and metals contaminated coastal sediments.</title>
        <authorList>
            <person name="Goni Urriza M."/>
            <person name="Gassie C."/>
            <person name="Bouchez O."/>
            <person name="Klopp C."/>
            <person name="Ranchou-Peyruse A."/>
            <person name="Remy G."/>
        </authorList>
    </citation>
    <scope>NUCLEOTIDE SEQUENCE [LARGE SCALE GENOMIC DNA]</scope>
    <source>
        <strain evidence="7 8">BerOc1</strain>
    </source>
</reference>
<evidence type="ECO:0000256" key="1">
    <source>
        <dbReference type="ARBA" id="ARBA00022741"/>
    </source>
</evidence>
<keyword evidence="4" id="KW-0238">DNA-binding</keyword>
<keyword evidence="8" id="KW-1185">Reference proteome</keyword>
<dbReference type="FunFam" id="3.40.50.300:FF:000006">
    <property type="entry name" value="DNA-binding transcriptional regulator NtrC"/>
    <property type="match status" value="1"/>
</dbReference>
<dbReference type="OrthoDB" id="9763792at2"/>
<dbReference type="AlphaFoldDB" id="A0A1J5NC10"/>
<dbReference type="InterPro" id="IPR025662">
    <property type="entry name" value="Sigma_54_int_dom_ATP-bd_1"/>
</dbReference>
<proteinExistence type="predicted"/>
<dbReference type="InterPro" id="IPR029016">
    <property type="entry name" value="GAF-like_dom_sf"/>
</dbReference>
<dbReference type="Gene3D" id="1.10.8.60">
    <property type="match status" value="1"/>
</dbReference>
<evidence type="ECO:0000256" key="3">
    <source>
        <dbReference type="ARBA" id="ARBA00023015"/>
    </source>
</evidence>
<dbReference type="GO" id="GO:0005524">
    <property type="term" value="F:ATP binding"/>
    <property type="evidence" value="ECO:0007669"/>
    <property type="project" value="UniProtKB-KW"/>
</dbReference>
<dbReference type="PROSITE" id="PS50045">
    <property type="entry name" value="SIGMA54_INTERACT_4"/>
    <property type="match status" value="1"/>
</dbReference>
<dbReference type="Pfam" id="PF25601">
    <property type="entry name" value="AAA_lid_14"/>
    <property type="match status" value="1"/>
</dbReference>
<comment type="caution">
    <text evidence="7">The sequence shown here is derived from an EMBL/GenBank/DDBJ whole genome shotgun (WGS) entry which is preliminary data.</text>
</comment>
<dbReference type="SMART" id="SM00382">
    <property type="entry name" value="AAA"/>
    <property type="match status" value="1"/>
</dbReference>
<evidence type="ECO:0000256" key="2">
    <source>
        <dbReference type="ARBA" id="ARBA00022840"/>
    </source>
</evidence>
<dbReference type="Gene3D" id="3.40.50.300">
    <property type="entry name" value="P-loop containing nucleotide triphosphate hydrolases"/>
    <property type="match status" value="1"/>
</dbReference>
<keyword evidence="7" id="KW-0560">Oxidoreductase</keyword>
<evidence type="ECO:0000259" key="6">
    <source>
        <dbReference type="PROSITE" id="PS50045"/>
    </source>
</evidence>
<dbReference type="Proteomes" id="UP000181901">
    <property type="component" value="Unassembled WGS sequence"/>
</dbReference>
<dbReference type="SUPFAM" id="SSF52540">
    <property type="entry name" value="P-loop containing nucleoside triphosphate hydrolases"/>
    <property type="match status" value="1"/>
</dbReference>
<dbReference type="PROSITE" id="PS00688">
    <property type="entry name" value="SIGMA54_INTERACT_3"/>
    <property type="match status" value="1"/>
</dbReference>
<dbReference type="InterPro" id="IPR002197">
    <property type="entry name" value="HTH_Fis"/>
</dbReference>
<keyword evidence="3" id="KW-0805">Transcription regulation</keyword>
<organism evidence="7 8">
    <name type="scientific">Pseudodesulfovibrio hydrargyri</name>
    <dbReference type="NCBI Taxonomy" id="2125990"/>
    <lineage>
        <taxon>Bacteria</taxon>
        <taxon>Pseudomonadati</taxon>
        <taxon>Thermodesulfobacteriota</taxon>
        <taxon>Desulfovibrionia</taxon>
        <taxon>Desulfovibrionales</taxon>
        <taxon>Desulfovibrionaceae</taxon>
    </lineage>
</organism>
<evidence type="ECO:0000313" key="8">
    <source>
        <dbReference type="Proteomes" id="UP000181901"/>
    </source>
</evidence>
<dbReference type="PANTHER" id="PTHR32071">
    <property type="entry name" value="TRANSCRIPTIONAL REGULATORY PROTEIN"/>
    <property type="match status" value="1"/>
</dbReference>
<dbReference type="EC" id="1.14.13.48" evidence="7"/>
<dbReference type="InterPro" id="IPR058031">
    <property type="entry name" value="AAA_lid_NorR"/>
</dbReference>
<dbReference type="GO" id="GO:0043565">
    <property type="term" value="F:sequence-specific DNA binding"/>
    <property type="evidence" value="ECO:0007669"/>
    <property type="project" value="InterPro"/>
</dbReference>
<keyword evidence="1" id="KW-0547">Nucleotide-binding</keyword>
<dbReference type="PRINTS" id="PR01590">
    <property type="entry name" value="HTHFIS"/>
</dbReference>
<dbReference type="SUPFAM" id="SSF55785">
    <property type="entry name" value="PYP-like sensor domain (PAS domain)"/>
    <property type="match status" value="1"/>
</dbReference>
<dbReference type="EMBL" id="LKAQ01000001">
    <property type="protein sequence ID" value="OIQ52360.1"/>
    <property type="molecule type" value="Genomic_DNA"/>
</dbReference>
<keyword evidence="5" id="KW-0804">Transcription</keyword>
<evidence type="ECO:0000256" key="4">
    <source>
        <dbReference type="ARBA" id="ARBA00023125"/>
    </source>
</evidence>
<dbReference type="RefSeq" id="WP_084641051.1">
    <property type="nucleotide sequence ID" value="NZ_LKAQ01000001.1"/>
</dbReference>
<dbReference type="CDD" id="cd00009">
    <property type="entry name" value="AAA"/>
    <property type="match status" value="1"/>
</dbReference>
<dbReference type="Gene3D" id="1.10.10.60">
    <property type="entry name" value="Homeodomain-like"/>
    <property type="match status" value="1"/>
</dbReference>
<keyword evidence="2" id="KW-0067">ATP-binding</keyword>
<dbReference type="PROSITE" id="PS00676">
    <property type="entry name" value="SIGMA54_INTERACT_2"/>
    <property type="match status" value="1"/>
</dbReference>
<dbReference type="Pfam" id="PF00158">
    <property type="entry name" value="Sigma54_activat"/>
    <property type="match status" value="1"/>
</dbReference>
<sequence length="588" mass="65342">MEVNVENVPQDLWEISGAAGKYAAVISKVLRVDVEIVDRNLYRVAGTGRFAGLVGKQMSSASGVYRQVLKTGRPLVIREPGFSEFCADCPNWQSCDETFEMSTPILYRGTVVGVIGFVCFTEEQKAHIQDNFEIFFDFLSQMSDILASKVVESMEFARCLELGQLLETVVDKVDEGVLLLAPDGRIVRSNKAAQQILDFPLEGQDAITVTLARGENRMLQYTEYTVNLLGRSHDVAGIEYRLQHGESSRMLMFRDAQLMHDDALRLASSHERLGLDAILGTSDVIVTLKKQVARFADSNSSVLVTGESGTGKELVARALNEEGGRREGPFVAINCGAIPETLLESELFGYVGGAFTGANPKGKMGRFEQANGGTLFLDEIGDMPLHLQAKLLRALEQREVTRLGSTQPTAIDVRVVSATNRDLEEMVHNGTFREDLFYRLNVIPIHIPPLRDRPRDIHLLCKVFLEQSMERLDKEILTIKESFWAAVSEYHWPGNVRELQNSIEYVANVVDSPAVVTRDTLPVKIRSGAHASEYTDYNLETMERTLVQQALKAFGDETGTKAAKELVAQKLGIGIATLYRKIKKYGLE</sequence>
<accession>A0A1J5NC10</accession>
<dbReference type="InterPro" id="IPR003593">
    <property type="entry name" value="AAA+_ATPase"/>
</dbReference>